<reference evidence="2" key="1">
    <citation type="journal article" date="2019" name="Emerg. Microbes Infect.">
        <title>Comprehensive subspecies identification of 175 nontuberculous mycobacteria species based on 7547 genomic profiles.</title>
        <authorList>
            <person name="Matsumoto Y."/>
            <person name="Kinjo T."/>
            <person name="Motooka D."/>
            <person name="Nabeya D."/>
            <person name="Jung N."/>
            <person name="Uechi K."/>
            <person name="Horii T."/>
            <person name="Iida T."/>
            <person name="Fujita J."/>
            <person name="Nakamura S."/>
        </authorList>
    </citation>
    <scope>NUCLEOTIDE SEQUENCE [LARGE SCALE GENOMIC DNA]</scope>
    <source>
        <strain evidence="2">JCM 13671</strain>
    </source>
</reference>
<name>A0A7I7XWG2_9MYCO</name>
<feature type="region of interest" description="Disordered" evidence="1">
    <location>
        <begin position="59"/>
        <end position="80"/>
    </location>
</feature>
<dbReference type="Proteomes" id="UP000466931">
    <property type="component" value="Chromosome"/>
</dbReference>
<keyword evidence="3" id="KW-1185">Reference proteome</keyword>
<protein>
    <submittedName>
        <fullName evidence="2">Uncharacterized protein</fullName>
    </submittedName>
</protein>
<evidence type="ECO:0000313" key="2">
    <source>
        <dbReference type="EMBL" id="BBZ33618.1"/>
    </source>
</evidence>
<sequence>MPFTSFDDYWQGFLGGQGPAGAFTASLTDPQREALKSRLRDCLSPSEEGPLCARLRGPHAARSGLSEPGPPAATAWRLPR</sequence>
<dbReference type="EMBL" id="AP022612">
    <property type="protein sequence ID" value="BBZ33618.1"/>
    <property type="molecule type" value="Genomic_DNA"/>
</dbReference>
<accession>A0A7I7XWG2</accession>
<organism evidence="2 3">
    <name type="scientific">Mycolicibacterium confluentis</name>
    <dbReference type="NCBI Taxonomy" id="28047"/>
    <lineage>
        <taxon>Bacteria</taxon>
        <taxon>Bacillati</taxon>
        <taxon>Actinomycetota</taxon>
        <taxon>Actinomycetes</taxon>
        <taxon>Mycobacteriales</taxon>
        <taxon>Mycobacteriaceae</taxon>
        <taxon>Mycolicibacterium</taxon>
    </lineage>
</organism>
<dbReference type="AlphaFoldDB" id="A0A7I7XWG2"/>
<gene>
    <name evidence="2" type="ORF">MCNF_22230</name>
</gene>
<evidence type="ECO:0000256" key="1">
    <source>
        <dbReference type="SAM" id="MobiDB-lite"/>
    </source>
</evidence>
<reference evidence="2" key="2">
    <citation type="submission" date="2020-02" db="EMBL/GenBank/DDBJ databases">
        <authorList>
            <person name="Matsumoto Y."/>
            <person name="Motooka D."/>
            <person name="Nakamura S."/>
        </authorList>
    </citation>
    <scope>NUCLEOTIDE SEQUENCE</scope>
    <source>
        <strain evidence="2">JCM 13671</strain>
    </source>
</reference>
<evidence type="ECO:0000313" key="3">
    <source>
        <dbReference type="Proteomes" id="UP000466931"/>
    </source>
</evidence>
<proteinExistence type="predicted"/>